<feature type="region of interest" description="Disordered" evidence="8">
    <location>
        <begin position="1"/>
        <end position="98"/>
    </location>
</feature>
<protein>
    <recommendedName>
        <fullName evidence="11">Lymphoid-restricted membrane protein</fullName>
    </recommendedName>
</protein>
<evidence type="ECO:0000313" key="10">
    <source>
        <dbReference type="Proteomes" id="UP001148018"/>
    </source>
</evidence>
<keyword evidence="6" id="KW-0175">Coiled coil</keyword>
<evidence type="ECO:0000256" key="5">
    <source>
        <dbReference type="ARBA" id="ARBA00022989"/>
    </source>
</evidence>
<keyword evidence="3" id="KW-0963">Cytoplasm</keyword>
<feature type="compositionally biased region" description="Basic and acidic residues" evidence="8">
    <location>
        <begin position="85"/>
        <end position="98"/>
    </location>
</feature>
<evidence type="ECO:0000256" key="1">
    <source>
        <dbReference type="ARBA" id="ARBA00004167"/>
    </source>
</evidence>
<accession>A0A9Q0ESD4</accession>
<comment type="caution">
    <text evidence="9">The sequence shown here is derived from an EMBL/GenBank/DDBJ whole genome shotgun (WGS) entry which is preliminary data.</text>
</comment>
<evidence type="ECO:0000256" key="8">
    <source>
        <dbReference type="SAM" id="MobiDB-lite"/>
    </source>
</evidence>
<keyword evidence="7" id="KW-0472">Membrane</keyword>
<evidence type="ECO:0000313" key="9">
    <source>
        <dbReference type="EMBL" id="KAJ3612570.1"/>
    </source>
</evidence>
<keyword evidence="4" id="KW-0812">Transmembrane</keyword>
<dbReference type="AlphaFoldDB" id="A0A9Q0ESD4"/>
<sequence length="298" mass="32730">SPTRIGEQGQVEDGSAPLPVVMEEEEGSSQTVSVTMAGSDSSAAKNGSPNAVTGPGQDQLRSTVAEDPSRACEKDETSVVSKGTDALKEDRNSQLPSDKEVEAEFQKLSLGLKCDLFTLDKRLRLEERSRDLAEENALTPLCEDDNQSMEIIHRLQKNLEILIQSMTRVSSRSEMLGAIHQENRIGKAVEVMIQHVENLKRMYAKEHAELLELKQTLLQNERSFGSQTDKADYRGKPPSSQYYKTKAMDLVEGEVERLTRRSPWSVPGRGGSRPPLKRFISSGAWVDGPGDSGGATDG</sequence>
<keyword evidence="5" id="KW-1133">Transmembrane helix</keyword>
<dbReference type="Proteomes" id="UP001148018">
    <property type="component" value="Unassembled WGS sequence"/>
</dbReference>
<comment type="subcellular location">
    <subcellularLocation>
        <location evidence="2">Cytoplasm</location>
    </subcellularLocation>
    <subcellularLocation>
        <location evidence="1">Membrane</location>
        <topology evidence="1">Single-pass membrane protein</topology>
    </subcellularLocation>
</comment>
<dbReference type="EMBL" id="JANIIK010000036">
    <property type="protein sequence ID" value="KAJ3612570.1"/>
    <property type="molecule type" value="Genomic_DNA"/>
</dbReference>
<dbReference type="OrthoDB" id="10062605at2759"/>
<evidence type="ECO:0000256" key="4">
    <source>
        <dbReference type="ARBA" id="ARBA00022692"/>
    </source>
</evidence>
<keyword evidence="10" id="KW-1185">Reference proteome</keyword>
<dbReference type="InterPro" id="IPR008677">
    <property type="entry name" value="MRVI1"/>
</dbReference>
<dbReference type="Pfam" id="PF05781">
    <property type="entry name" value="MRVI1"/>
    <property type="match status" value="1"/>
</dbReference>
<feature type="region of interest" description="Disordered" evidence="8">
    <location>
        <begin position="258"/>
        <end position="298"/>
    </location>
</feature>
<dbReference type="PANTHER" id="PTHR15352:SF3">
    <property type="entry name" value="INOSITOL 1,4,5-TRIPHOSPHATE RECEPTOR ASSOCIATED 2"/>
    <property type="match status" value="1"/>
</dbReference>
<feature type="compositionally biased region" description="Polar residues" evidence="8">
    <location>
        <begin position="28"/>
        <end position="51"/>
    </location>
</feature>
<dbReference type="GO" id="GO:0005789">
    <property type="term" value="C:endoplasmic reticulum membrane"/>
    <property type="evidence" value="ECO:0007669"/>
    <property type="project" value="TreeGrafter"/>
</dbReference>
<evidence type="ECO:0000256" key="7">
    <source>
        <dbReference type="ARBA" id="ARBA00023136"/>
    </source>
</evidence>
<gene>
    <name evidence="9" type="ORF">NHX12_020841</name>
</gene>
<reference evidence="9" key="1">
    <citation type="submission" date="2022-07" db="EMBL/GenBank/DDBJ databases">
        <title>Chromosome-level genome of Muraenolepis orangiensis.</title>
        <authorList>
            <person name="Kim J."/>
        </authorList>
    </citation>
    <scope>NUCLEOTIDE SEQUENCE</scope>
    <source>
        <strain evidence="9">KU_S4_2022</strain>
        <tissue evidence="9">Muscle</tissue>
    </source>
</reference>
<evidence type="ECO:0000256" key="6">
    <source>
        <dbReference type="ARBA" id="ARBA00023054"/>
    </source>
</evidence>
<evidence type="ECO:0008006" key="11">
    <source>
        <dbReference type="Google" id="ProtNLM"/>
    </source>
</evidence>
<name>A0A9Q0ESD4_9TELE</name>
<feature type="compositionally biased region" description="Basic and acidic residues" evidence="8">
    <location>
        <begin position="67"/>
        <end position="77"/>
    </location>
</feature>
<proteinExistence type="predicted"/>
<feature type="non-terminal residue" evidence="9">
    <location>
        <position position="1"/>
    </location>
</feature>
<evidence type="ECO:0000256" key="2">
    <source>
        <dbReference type="ARBA" id="ARBA00004496"/>
    </source>
</evidence>
<organism evidence="9 10">
    <name type="scientific">Muraenolepis orangiensis</name>
    <name type="common">Patagonian moray cod</name>
    <dbReference type="NCBI Taxonomy" id="630683"/>
    <lineage>
        <taxon>Eukaryota</taxon>
        <taxon>Metazoa</taxon>
        <taxon>Chordata</taxon>
        <taxon>Craniata</taxon>
        <taxon>Vertebrata</taxon>
        <taxon>Euteleostomi</taxon>
        <taxon>Actinopterygii</taxon>
        <taxon>Neopterygii</taxon>
        <taxon>Teleostei</taxon>
        <taxon>Neoteleostei</taxon>
        <taxon>Acanthomorphata</taxon>
        <taxon>Zeiogadaria</taxon>
        <taxon>Gadariae</taxon>
        <taxon>Gadiformes</taxon>
        <taxon>Muraenolepidoidei</taxon>
        <taxon>Muraenolepididae</taxon>
        <taxon>Muraenolepis</taxon>
    </lineage>
</organism>
<dbReference type="PANTHER" id="PTHR15352">
    <property type="entry name" value="LYMPHOID-RESTRICTED MEMBRANE PROTEIN, JAW1"/>
    <property type="match status" value="1"/>
</dbReference>
<evidence type="ECO:0000256" key="3">
    <source>
        <dbReference type="ARBA" id="ARBA00022490"/>
    </source>
</evidence>